<organism evidence="2 3">
    <name type="scientific">Suillus luteus UH-Slu-Lm8-n1</name>
    <dbReference type="NCBI Taxonomy" id="930992"/>
    <lineage>
        <taxon>Eukaryota</taxon>
        <taxon>Fungi</taxon>
        <taxon>Dikarya</taxon>
        <taxon>Basidiomycota</taxon>
        <taxon>Agaricomycotina</taxon>
        <taxon>Agaricomycetes</taxon>
        <taxon>Agaricomycetidae</taxon>
        <taxon>Boletales</taxon>
        <taxon>Suillineae</taxon>
        <taxon>Suillaceae</taxon>
        <taxon>Suillus</taxon>
    </lineage>
</organism>
<accession>A0A0D0AP24</accession>
<protein>
    <submittedName>
        <fullName evidence="2">Uncharacterized protein</fullName>
    </submittedName>
</protein>
<reference evidence="2 3" key="1">
    <citation type="submission" date="2014-04" db="EMBL/GenBank/DDBJ databases">
        <authorList>
            <consortium name="DOE Joint Genome Institute"/>
            <person name="Kuo A."/>
            <person name="Ruytinx J."/>
            <person name="Rineau F."/>
            <person name="Colpaert J."/>
            <person name="Kohler A."/>
            <person name="Nagy L.G."/>
            <person name="Floudas D."/>
            <person name="Copeland A."/>
            <person name="Barry K.W."/>
            <person name="Cichocki N."/>
            <person name="Veneault-Fourrey C."/>
            <person name="LaButti K."/>
            <person name="Lindquist E.A."/>
            <person name="Lipzen A."/>
            <person name="Lundell T."/>
            <person name="Morin E."/>
            <person name="Murat C."/>
            <person name="Sun H."/>
            <person name="Tunlid A."/>
            <person name="Henrissat B."/>
            <person name="Grigoriev I.V."/>
            <person name="Hibbett D.S."/>
            <person name="Martin F."/>
            <person name="Nordberg H.P."/>
            <person name="Cantor M.N."/>
            <person name="Hua S.X."/>
        </authorList>
    </citation>
    <scope>NUCLEOTIDE SEQUENCE [LARGE SCALE GENOMIC DNA]</scope>
    <source>
        <strain evidence="2 3">UH-Slu-Lm8-n1</strain>
    </source>
</reference>
<dbReference type="HOGENOM" id="CLU_373046_0_0_1"/>
<proteinExistence type="predicted"/>
<reference evidence="3" key="2">
    <citation type="submission" date="2015-01" db="EMBL/GenBank/DDBJ databases">
        <title>Evolutionary Origins and Diversification of the Mycorrhizal Mutualists.</title>
        <authorList>
            <consortium name="DOE Joint Genome Institute"/>
            <consortium name="Mycorrhizal Genomics Consortium"/>
            <person name="Kohler A."/>
            <person name="Kuo A."/>
            <person name="Nagy L.G."/>
            <person name="Floudas D."/>
            <person name="Copeland A."/>
            <person name="Barry K.W."/>
            <person name="Cichocki N."/>
            <person name="Veneault-Fourrey C."/>
            <person name="LaButti K."/>
            <person name="Lindquist E.A."/>
            <person name="Lipzen A."/>
            <person name="Lundell T."/>
            <person name="Morin E."/>
            <person name="Murat C."/>
            <person name="Riley R."/>
            <person name="Ohm R."/>
            <person name="Sun H."/>
            <person name="Tunlid A."/>
            <person name="Henrissat B."/>
            <person name="Grigoriev I.V."/>
            <person name="Hibbett D.S."/>
            <person name="Martin F."/>
        </authorList>
    </citation>
    <scope>NUCLEOTIDE SEQUENCE [LARGE SCALE GENOMIC DNA]</scope>
    <source>
        <strain evidence="3">UH-Slu-Lm8-n1</strain>
    </source>
</reference>
<gene>
    <name evidence="2" type="ORF">CY34DRAFT_16610</name>
</gene>
<sequence>MTAPIFHSYFFPDDLSSIQPVAGSLTLLQKPFDFVGYLAVGPHPVLYALYCSAIRLEALKSHVKVIAYVLPINPHSSLWAPGMEVPILSKKFFLPDDTPADLNLIALWSKPSIDGTLIHVYAWPLLGSDHNTTIIVEALFPFGHHPEAYPAFDSDTLTELSGLLESYHESPVAPASSRAPSVVPDSSIVSSVAPKSGKASSIARLSSVAPKSSKASSIASSRDDTQLNDQNDQSAQADSNSLHNIQLRYPQWQTVLVCMRILMRVALSRGEYGNPFILTQASGADQRARFIANIFDQSLNELGLTRSKLTTVKSADGECDITPEIILAMAGKWVSSFLSDVKRFAKIAISDPRPSLGLALAELCPRALLTERCVKLLQHFMLPDTGRLSIADNGLAWFLKKEISKSLVFHLVFRRCISANISIIMADFAPDVFRNVPHPPAETLALVGASCYSAILQWLVDIVKVMVEKGESCAVNVFAYPTVSQIYDELLQAVALLLAQTNDPEYPTFVNRMASFCDIVPSFPPTPVTPSAVHILEIEHTENALRSWLQKRGREILPDSLFITVSVLFSWVDPLDLIAVLQVSLRVVAMEEVFQQEELNCVSFLLRGGRCYMEERMHRAQMEVTLFNKAIANLCEEFNTKCRPCSPVPLTQDTGCISACQTRHSDVEGLFEGFRLPTAAHLKCQKWLSTSLEFLADFPQIQDIPRLCENLSRPSGQFLSLPFLIKSWVGTVTYRAYISTCYADCADTKRLGIYNDGSFQKKDKTPDALQSNFHILELKKHRAQAEVDMFFEAIARTASTENCTYSSDGTYESCQPDQSFDDWFDDWFDGFSTSSGSSDASVSF</sequence>
<evidence type="ECO:0000256" key="1">
    <source>
        <dbReference type="SAM" id="MobiDB-lite"/>
    </source>
</evidence>
<feature type="region of interest" description="Disordered" evidence="1">
    <location>
        <begin position="172"/>
        <end position="193"/>
    </location>
</feature>
<dbReference type="EMBL" id="KN835560">
    <property type="protein sequence ID" value="KIK36102.1"/>
    <property type="molecule type" value="Genomic_DNA"/>
</dbReference>
<name>A0A0D0AP24_9AGAM</name>
<evidence type="ECO:0000313" key="2">
    <source>
        <dbReference type="EMBL" id="KIK36102.1"/>
    </source>
</evidence>
<dbReference type="Proteomes" id="UP000054485">
    <property type="component" value="Unassembled WGS sequence"/>
</dbReference>
<dbReference type="InParanoid" id="A0A0D0AP24"/>
<feature type="region of interest" description="Disordered" evidence="1">
    <location>
        <begin position="213"/>
        <end position="239"/>
    </location>
</feature>
<evidence type="ECO:0000313" key="3">
    <source>
        <dbReference type="Proteomes" id="UP000054485"/>
    </source>
</evidence>
<keyword evidence="3" id="KW-1185">Reference proteome</keyword>
<dbReference type="OrthoDB" id="2662851at2759"/>
<feature type="compositionally biased region" description="Polar residues" evidence="1">
    <location>
        <begin position="227"/>
        <end position="239"/>
    </location>
</feature>
<dbReference type="AlphaFoldDB" id="A0A0D0AP24"/>